<protein>
    <submittedName>
        <fullName evidence="2">GNAT acetyltransferase</fullName>
    </submittedName>
</protein>
<dbReference type="Proteomes" id="UP001363151">
    <property type="component" value="Unassembled WGS sequence"/>
</dbReference>
<accession>A0ABR1FRI1</accession>
<dbReference type="EMBL" id="JBBJCI010000269">
    <property type="protein sequence ID" value="KAK7236647.1"/>
    <property type="molecule type" value="Genomic_DNA"/>
</dbReference>
<evidence type="ECO:0000256" key="1">
    <source>
        <dbReference type="SAM" id="MobiDB-lite"/>
    </source>
</evidence>
<reference evidence="2 3" key="1">
    <citation type="submission" date="2024-03" db="EMBL/GenBank/DDBJ databases">
        <title>Aureococcus anophagefferens CCMP1851 and Kratosvirus quantuckense: Draft genome of a second virus-susceptible host strain in the model system.</title>
        <authorList>
            <person name="Chase E."/>
            <person name="Truchon A.R."/>
            <person name="Schepens W."/>
            <person name="Wilhelm S.W."/>
        </authorList>
    </citation>
    <scope>NUCLEOTIDE SEQUENCE [LARGE SCALE GENOMIC DNA]</scope>
    <source>
        <strain evidence="2 3">CCMP1851</strain>
    </source>
</reference>
<organism evidence="2 3">
    <name type="scientific">Aureococcus anophagefferens</name>
    <name type="common">Harmful bloom alga</name>
    <dbReference type="NCBI Taxonomy" id="44056"/>
    <lineage>
        <taxon>Eukaryota</taxon>
        <taxon>Sar</taxon>
        <taxon>Stramenopiles</taxon>
        <taxon>Ochrophyta</taxon>
        <taxon>Pelagophyceae</taxon>
        <taxon>Pelagomonadales</taxon>
        <taxon>Pelagomonadaceae</taxon>
        <taxon>Aureococcus</taxon>
    </lineage>
</organism>
<keyword evidence="3" id="KW-1185">Reference proteome</keyword>
<evidence type="ECO:0000313" key="3">
    <source>
        <dbReference type="Proteomes" id="UP001363151"/>
    </source>
</evidence>
<feature type="region of interest" description="Disordered" evidence="1">
    <location>
        <begin position="92"/>
        <end position="115"/>
    </location>
</feature>
<evidence type="ECO:0000313" key="2">
    <source>
        <dbReference type="EMBL" id="KAK7236647.1"/>
    </source>
</evidence>
<sequence length="177" mass="19001">MARNLMNPLSIDARNFVVATNDDGDRLGFAQLRPLGAAALADPAAIRGRRHDDCAAADGEAWDELPSIPTGLASLPWTAEYREFAAQAARRRDADRWRDGRALAPRPSSPPHAAADRRAADVYLLTLEATRPWYERLGFRAVGAADVPAPLAFEVAAGGLVTRAIGEKLVCMRGAEG</sequence>
<proteinExistence type="predicted"/>
<comment type="caution">
    <text evidence="2">The sequence shown here is derived from an EMBL/GenBank/DDBJ whole genome shotgun (WGS) entry which is preliminary data.</text>
</comment>
<feature type="compositionally biased region" description="Basic and acidic residues" evidence="1">
    <location>
        <begin position="92"/>
        <end position="101"/>
    </location>
</feature>
<gene>
    <name evidence="2" type="ORF">SO694_00246011</name>
</gene>
<name>A0ABR1FRI1_AURAN</name>